<dbReference type="GO" id="GO:1903457">
    <property type="term" value="P:lactate catabolic process"/>
    <property type="evidence" value="ECO:0007669"/>
    <property type="project" value="TreeGrafter"/>
</dbReference>
<dbReference type="PROSITE" id="PS51387">
    <property type="entry name" value="FAD_PCMH"/>
    <property type="match status" value="1"/>
</dbReference>
<dbReference type="InterPro" id="IPR016164">
    <property type="entry name" value="FAD-linked_Oxase-like_C"/>
</dbReference>
<evidence type="ECO:0000259" key="5">
    <source>
        <dbReference type="PROSITE" id="PS51387"/>
    </source>
</evidence>
<dbReference type="InterPro" id="IPR016171">
    <property type="entry name" value="Vanillyl_alc_oxidase_C-sub2"/>
</dbReference>
<dbReference type="Pfam" id="PF02913">
    <property type="entry name" value="FAD-oxidase_C"/>
    <property type="match status" value="1"/>
</dbReference>
<evidence type="ECO:0000256" key="2">
    <source>
        <dbReference type="ARBA" id="ARBA00022630"/>
    </source>
</evidence>
<dbReference type="AlphaFoldDB" id="A0AAD4F6C9"/>
<dbReference type="GO" id="GO:0071949">
    <property type="term" value="F:FAD binding"/>
    <property type="evidence" value="ECO:0007669"/>
    <property type="project" value="InterPro"/>
</dbReference>
<keyword evidence="4" id="KW-0560">Oxidoreductase</keyword>
<evidence type="ECO:0000313" key="6">
    <source>
        <dbReference type="EMBL" id="KAG7293559.1"/>
    </source>
</evidence>
<feature type="domain" description="FAD-binding PCMH-type" evidence="5">
    <location>
        <begin position="81"/>
        <end position="267"/>
    </location>
</feature>
<dbReference type="Gene3D" id="1.10.45.10">
    <property type="entry name" value="Vanillyl-alcohol Oxidase, Chain A, domain 4"/>
    <property type="match status" value="1"/>
</dbReference>
<evidence type="ECO:0000313" key="7">
    <source>
        <dbReference type="Proteomes" id="UP001197093"/>
    </source>
</evidence>
<reference evidence="6" key="1">
    <citation type="submission" date="2023-02" db="EMBL/GenBank/DDBJ databases">
        <authorList>
            <person name="Palmer J.M."/>
        </authorList>
    </citation>
    <scope>NUCLEOTIDE SEQUENCE</scope>
    <source>
        <strain evidence="6">FW57</strain>
    </source>
</reference>
<gene>
    <name evidence="6" type="ORF">NEMBOFW57_003612</name>
</gene>
<organism evidence="6 7">
    <name type="scientific">Staphylotrichum longicolle</name>
    <dbReference type="NCBI Taxonomy" id="669026"/>
    <lineage>
        <taxon>Eukaryota</taxon>
        <taxon>Fungi</taxon>
        <taxon>Dikarya</taxon>
        <taxon>Ascomycota</taxon>
        <taxon>Pezizomycotina</taxon>
        <taxon>Sordariomycetes</taxon>
        <taxon>Sordariomycetidae</taxon>
        <taxon>Sordariales</taxon>
        <taxon>Chaetomiaceae</taxon>
        <taxon>Staphylotrichum</taxon>
    </lineage>
</organism>
<dbReference type="InterPro" id="IPR004113">
    <property type="entry name" value="FAD-bd_oxidored_4_C"/>
</dbReference>
<dbReference type="Gene3D" id="3.30.465.10">
    <property type="match status" value="1"/>
</dbReference>
<dbReference type="GO" id="GO:0008720">
    <property type="term" value="F:D-lactate dehydrogenase (NAD+) activity"/>
    <property type="evidence" value="ECO:0007669"/>
    <property type="project" value="TreeGrafter"/>
</dbReference>
<name>A0AAD4F6C9_9PEZI</name>
<dbReference type="PANTHER" id="PTHR11748:SF114">
    <property type="entry name" value="ARYL-ALCOHOL OXIDASE VANILLYL-ALCOHOL OXIDASE (AFU_ORTHOLOGUE AFUA_3G09500)-RELATED"/>
    <property type="match status" value="1"/>
</dbReference>
<dbReference type="InterPro" id="IPR016169">
    <property type="entry name" value="FAD-bd_PCMH_sub2"/>
</dbReference>
<dbReference type="GO" id="GO:0004458">
    <property type="term" value="F:D-lactate dehydrogenase (cytochrome) activity"/>
    <property type="evidence" value="ECO:0007669"/>
    <property type="project" value="TreeGrafter"/>
</dbReference>
<dbReference type="SUPFAM" id="SSF55103">
    <property type="entry name" value="FAD-linked oxidases, C-terminal domain"/>
    <property type="match status" value="1"/>
</dbReference>
<comment type="caution">
    <text evidence="6">The sequence shown here is derived from an EMBL/GenBank/DDBJ whole genome shotgun (WGS) entry which is preliminary data.</text>
</comment>
<dbReference type="SUPFAM" id="SSF56176">
    <property type="entry name" value="FAD-binding/transporter-associated domain-like"/>
    <property type="match status" value="1"/>
</dbReference>
<evidence type="ECO:0000256" key="3">
    <source>
        <dbReference type="ARBA" id="ARBA00022827"/>
    </source>
</evidence>
<dbReference type="InterPro" id="IPR016166">
    <property type="entry name" value="FAD-bd_PCMH"/>
</dbReference>
<dbReference type="Proteomes" id="UP001197093">
    <property type="component" value="Unassembled WGS sequence"/>
</dbReference>
<dbReference type="InterPro" id="IPR006094">
    <property type="entry name" value="Oxid_FAD_bind_N"/>
</dbReference>
<protein>
    <recommendedName>
        <fullName evidence="5">FAD-binding PCMH-type domain-containing protein</fullName>
    </recommendedName>
</protein>
<dbReference type="InterPro" id="IPR016170">
    <property type="entry name" value="Cytok_DH_C_sf"/>
</dbReference>
<dbReference type="Pfam" id="PF01565">
    <property type="entry name" value="FAD_binding_4"/>
    <property type="match status" value="1"/>
</dbReference>
<dbReference type="Gene3D" id="3.30.43.10">
    <property type="entry name" value="Uridine Diphospho-n-acetylenolpyruvylglucosamine Reductase, domain 2"/>
    <property type="match status" value="1"/>
</dbReference>
<sequence>MSTTIPDTYPDADYEAAHQATYERKPRHPIKPVLPPGVREADFNKAVEEFIAVVGKDAVFINEGLSDYIDPYDIHEADETKRKVPSAAVCPENTEQLQKILAIANKYTIPLWTFSRGKNLGYGGPAPRVSGSVALDLHRMNKIIEVDDEFHYAVVEPGVSFIQLYKYCVENGKKVWPSTPSLGWGSVVGNTLDRGMGFGMNYAHHQCIAGLEVHLPDGDVVRTGQFGITNSPSAFLSKFTYGPSVEGLFVQSNLGVVTKLSLWLTPQPQAYMACTFSMPQYDDLEVMVDTFGEMKRNGTIQSCVWFTSLIETLCISGRREDYWKGPGPVPDWRLEELREETGFGHWYARWGLYGPKRIVQAQFDEIKAVMEAKAPGGEITGVLFADDKGVDAASVPSPHGEMFVGVPSLWSLPLINWPIPKDRQGKAAHGDYAPVIPSSGKLLLEWMKVSKPICEANGAELMADFFMHERHVVLMNMFTWDQTDPEQKEKMNKLYYGLYEEAKKRGYGMYRGHINHMDLIANMNDFNNHAYNRFVERIKDAIDPKGILAPGKQGIWPNRFRHLRDTQEPKF</sequence>
<dbReference type="Gene3D" id="3.40.462.10">
    <property type="entry name" value="FAD-linked oxidases, C-terminal domain"/>
    <property type="match status" value="1"/>
</dbReference>
<keyword evidence="7" id="KW-1185">Reference proteome</keyword>
<dbReference type="GO" id="GO:0005739">
    <property type="term" value="C:mitochondrion"/>
    <property type="evidence" value="ECO:0007669"/>
    <property type="project" value="TreeGrafter"/>
</dbReference>
<keyword evidence="3" id="KW-0274">FAD</keyword>
<dbReference type="InterPro" id="IPR016167">
    <property type="entry name" value="FAD-bd_PCMH_sub1"/>
</dbReference>
<evidence type="ECO:0000256" key="4">
    <source>
        <dbReference type="ARBA" id="ARBA00023002"/>
    </source>
</evidence>
<proteinExistence type="predicted"/>
<comment type="cofactor">
    <cofactor evidence="1">
        <name>FAD</name>
        <dbReference type="ChEBI" id="CHEBI:57692"/>
    </cofactor>
</comment>
<accession>A0AAD4F6C9</accession>
<dbReference type="PANTHER" id="PTHR11748">
    <property type="entry name" value="D-LACTATE DEHYDROGENASE"/>
    <property type="match status" value="1"/>
</dbReference>
<dbReference type="InterPro" id="IPR036318">
    <property type="entry name" value="FAD-bd_PCMH-like_sf"/>
</dbReference>
<evidence type="ECO:0000256" key="1">
    <source>
        <dbReference type="ARBA" id="ARBA00001974"/>
    </source>
</evidence>
<keyword evidence="2" id="KW-0285">Flavoprotein</keyword>
<dbReference type="EMBL" id="JAHCVI010000001">
    <property type="protein sequence ID" value="KAG7293559.1"/>
    <property type="molecule type" value="Genomic_DNA"/>
</dbReference>